<sequence length="731" mass="79999">MAAFPVNDPLENFYGNDVGIKGVVSGSPVIESYGVVFNLTAQEVANEPEMIKGPVGLRITLPVQEDETPSLPIPGDLIIINGELSKPQGLRNPGGYDYQLYLKSKGIQGLVYVESGKIETVGRDPSIFDGIIGNKTQLETISAAYLSKDVSDLLNGVVFGEKDIDSEIKLNFQNAGVTHVLSVSGLHVGYVFLLISFLLTLLKVKKKHWLFYLIPALFFYAVMTGFEPPVIRASIMLGSLTLGQGIHREKDSLNNFCLAGILILCLWPSQLFQPGFQLSMGAVLGIIFFYESLLFEYKKLLNKKSVGKAKKPGPIIEGLVLTLCATIGTLPMMFYHFKGFTLLSFVSNLIIVPLIGAFLLAGILFLTIAAVFPLAGPLLGMPLNFFGKTILVTLYGINDIGDALGFLWVKRGGFSIIELLLFVYLAFLIAGYYQVRKTWVKNTVVVTGVLLGICLIVLPTFPKNLVMTVLDVGQGDSILIETPGGFNYLIDGGGYYLEKDIGVSERVLLPALYAKNIKKLDGVFLSHNHVDHSQGVEELLEADFPVENLFMSINTNNDKLLNQNVVPINLLKRGSIIEGPDGVKFEILSPDGEVKPLGEDDQNNASLVIKLSYGKMNFLLCGDIEKEVEAKLIDEINEETRSQDIQVIKIAHHGSKTSSTQGFLTAVDPELAVISVGAYNTFGHPSDEVLMRLENTGIKTQRTDENGAVEITSNGEWINYKTFVNSQGEKQ</sequence>
<dbReference type="GO" id="GO:0005886">
    <property type="term" value="C:plasma membrane"/>
    <property type="evidence" value="ECO:0007669"/>
    <property type="project" value="UniProtKB-SubCell"/>
</dbReference>
<evidence type="ECO:0000256" key="6">
    <source>
        <dbReference type="SAM" id="Phobius"/>
    </source>
</evidence>
<dbReference type="Pfam" id="PF13567">
    <property type="entry name" value="DUF4131"/>
    <property type="match status" value="1"/>
</dbReference>
<feature type="transmembrane region" description="Helical" evidence="6">
    <location>
        <begin position="414"/>
        <end position="435"/>
    </location>
</feature>
<dbReference type="SMART" id="SM00849">
    <property type="entry name" value="Lactamase_B"/>
    <property type="match status" value="1"/>
</dbReference>
<keyword evidence="3 6" id="KW-0812">Transmembrane</keyword>
<keyword evidence="4 6" id="KW-1133">Transmembrane helix</keyword>
<accession>A0A0L6TVZ8</accession>
<dbReference type="InterPro" id="IPR035681">
    <property type="entry name" value="ComA-like_MBL"/>
</dbReference>
<evidence type="ECO:0000256" key="1">
    <source>
        <dbReference type="ARBA" id="ARBA00004651"/>
    </source>
</evidence>
<keyword evidence="5 6" id="KW-0472">Membrane</keyword>
<feature type="transmembrane region" description="Helical" evidence="6">
    <location>
        <begin position="315"/>
        <end position="337"/>
    </location>
</feature>
<dbReference type="NCBIfam" id="TIGR00361">
    <property type="entry name" value="ComEC_Rec2"/>
    <property type="match status" value="1"/>
</dbReference>
<feature type="transmembrane region" description="Helical" evidence="6">
    <location>
        <begin position="349"/>
        <end position="373"/>
    </location>
</feature>
<evidence type="ECO:0000259" key="7">
    <source>
        <dbReference type="SMART" id="SM00849"/>
    </source>
</evidence>
<dbReference type="EMBL" id="LGYO01000061">
    <property type="protein sequence ID" value="KNZ40423.1"/>
    <property type="molecule type" value="Genomic_DNA"/>
</dbReference>
<dbReference type="PANTHER" id="PTHR30619">
    <property type="entry name" value="DNA INTERNALIZATION/COMPETENCE PROTEIN COMEC/REC2"/>
    <property type="match status" value="1"/>
</dbReference>
<dbReference type="GO" id="GO:0030420">
    <property type="term" value="P:establishment of competence for transformation"/>
    <property type="evidence" value="ECO:0007669"/>
    <property type="project" value="InterPro"/>
</dbReference>
<feature type="transmembrane region" description="Helical" evidence="6">
    <location>
        <begin position="276"/>
        <end position="295"/>
    </location>
</feature>
<dbReference type="InterPro" id="IPR025405">
    <property type="entry name" value="DUF4131"/>
</dbReference>
<dbReference type="InterPro" id="IPR004797">
    <property type="entry name" value="Competence_ComEC/Rec2"/>
</dbReference>
<dbReference type="Pfam" id="PF03772">
    <property type="entry name" value="Competence"/>
    <property type="match status" value="1"/>
</dbReference>
<dbReference type="SUPFAM" id="SSF56281">
    <property type="entry name" value="Metallo-hydrolase/oxidoreductase"/>
    <property type="match status" value="1"/>
</dbReference>
<gene>
    <name evidence="8" type="ORF">AKG39_17565</name>
</gene>
<dbReference type="Proteomes" id="UP000036873">
    <property type="component" value="Unassembled WGS sequence"/>
</dbReference>
<evidence type="ECO:0000256" key="3">
    <source>
        <dbReference type="ARBA" id="ARBA00022692"/>
    </source>
</evidence>
<evidence type="ECO:0000313" key="8">
    <source>
        <dbReference type="EMBL" id="KNZ40423.1"/>
    </source>
</evidence>
<evidence type="ECO:0000256" key="2">
    <source>
        <dbReference type="ARBA" id="ARBA00022475"/>
    </source>
</evidence>
<dbReference type="CDD" id="cd07731">
    <property type="entry name" value="ComA-like_MBL-fold"/>
    <property type="match status" value="1"/>
</dbReference>
<feature type="domain" description="Metallo-beta-lactamase" evidence="7">
    <location>
        <begin position="474"/>
        <end position="678"/>
    </location>
</feature>
<dbReference type="NCBIfam" id="TIGR00360">
    <property type="entry name" value="ComEC_N-term"/>
    <property type="match status" value="1"/>
</dbReference>
<dbReference type="InterPro" id="IPR004477">
    <property type="entry name" value="ComEC_N"/>
</dbReference>
<evidence type="ECO:0000313" key="9">
    <source>
        <dbReference type="Proteomes" id="UP000036873"/>
    </source>
</evidence>
<name>A0A0L6TVZ8_9FIRM</name>
<comment type="subcellular location">
    <subcellularLocation>
        <location evidence="1">Cell membrane</location>
        <topology evidence="1">Multi-pass membrane protein</topology>
    </subcellularLocation>
</comment>
<evidence type="ECO:0000256" key="4">
    <source>
        <dbReference type="ARBA" id="ARBA00022989"/>
    </source>
</evidence>
<dbReference type="PANTHER" id="PTHR30619:SF1">
    <property type="entry name" value="RECOMBINATION PROTEIN 2"/>
    <property type="match status" value="1"/>
</dbReference>
<organism evidence="8 9">
    <name type="scientific">Acetobacterium bakii</name>
    <dbReference type="NCBI Taxonomy" id="52689"/>
    <lineage>
        <taxon>Bacteria</taxon>
        <taxon>Bacillati</taxon>
        <taxon>Bacillota</taxon>
        <taxon>Clostridia</taxon>
        <taxon>Eubacteriales</taxon>
        <taxon>Eubacteriaceae</taxon>
        <taxon>Acetobacterium</taxon>
    </lineage>
</organism>
<evidence type="ECO:0000256" key="5">
    <source>
        <dbReference type="ARBA" id="ARBA00023136"/>
    </source>
</evidence>
<reference evidence="9" key="1">
    <citation type="submission" date="2015-07" db="EMBL/GenBank/DDBJ databases">
        <title>Draft genome sequence of Acetobacterium bakii DSM 8293, a potential psychrophilic chemical producer through syngas fermentation.</title>
        <authorList>
            <person name="Song Y."/>
            <person name="Hwang S."/>
            <person name="Cho B.-K."/>
        </authorList>
    </citation>
    <scope>NUCLEOTIDE SEQUENCE [LARGE SCALE GENOMIC DNA]</scope>
    <source>
        <strain evidence="9">DSM 8239</strain>
    </source>
</reference>
<feature type="transmembrane region" description="Helical" evidence="6">
    <location>
        <begin position="442"/>
        <end position="461"/>
    </location>
</feature>
<dbReference type="InterPro" id="IPR036866">
    <property type="entry name" value="RibonucZ/Hydroxyglut_hydro"/>
</dbReference>
<keyword evidence="2" id="KW-1003">Cell membrane</keyword>
<comment type="caution">
    <text evidence="8">The sequence shown here is derived from an EMBL/GenBank/DDBJ whole genome shotgun (WGS) entry which is preliminary data.</text>
</comment>
<proteinExistence type="predicted"/>
<feature type="transmembrane region" description="Helical" evidence="6">
    <location>
        <begin position="209"/>
        <end position="224"/>
    </location>
</feature>
<dbReference type="InterPro" id="IPR001279">
    <property type="entry name" value="Metallo-B-lactamas"/>
</dbReference>
<feature type="transmembrane region" description="Helical" evidence="6">
    <location>
        <begin position="180"/>
        <end position="202"/>
    </location>
</feature>
<dbReference type="Pfam" id="PF00753">
    <property type="entry name" value="Lactamase_B"/>
    <property type="match status" value="1"/>
</dbReference>
<dbReference type="STRING" id="52689.AKG39_17565"/>
<dbReference type="Gene3D" id="3.60.15.10">
    <property type="entry name" value="Ribonuclease Z/Hydroxyacylglutathione hydrolase-like"/>
    <property type="match status" value="1"/>
</dbReference>
<feature type="transmembrane region" description="Helical" evidence="6">
    <location>
        <begin position="385"/>
        <end position="408"/>
    </location>
</feature>
<dbReference type="InterPro" id="IPR052159">
    <property type="entry name" value="Competence_DNA_uptake"/>
</dbReference>
<dbReference type="AlphaFoldDB" id="A0A0L6TVZ8"/>
<keyword evidence="9" id="KW-1185">Reference proteome</keyword>
<protein>
    <recommendedName>
        <fullName evidence="7">Metallo-beta-lactamase domain-containing protein</fullName>
    </recommendedName>
</protein>